<dbReference type="Pfam" id="PF14258">
    <property type="entry name" value="DUF4350"/>
    <property type="match status" value="1"/>
</dbReference>
<dbReference type="Proteomes" id="UP001595555">
    <property type="component" value="Unassembled WGS sequence"/>
</dbReference>
<evidence type="ECO:0000256" key="2">
    <source>
        <dbReference type="SAM" id="Phobius"/>
    </source>
</evidence>
<gene>
    <name evidence="4" type="ORF">ACFODX_11205</name>
</gene>
<dbReference type="InterPro" id="IPR029062">
    <property type="entry name" value="Class_I_gatase-like"/>
</dbReference>
<keyword evidence="2" id="KW-0812">Transmembrane</keyword>
<evidence type="ECO:0000313" key="5">
    <source>
        <dbReference type="Proteomes" id="UP001595555"/>
    </source>
</evidence>
<dbReference type="EMBL" id="JBHRTF010000004">
    <property type="protein sequence ID" value="MFC3116127.1"/>
    <property type="molecule type" value="Genomic_DNA"/>
</dbReference>
<dbReference type="RefSeq" id="WP_378119097.1">
    <property type="nucleotide sequence ID" value="NZ_JBHRTF010000004.1"/>
</dbReference>
<feature type="region of interest" description="Disordered" evidence="1">
    <location>
        <begin position="163"/>
        <end position="215"/>
    </location>
</feature>
<keyword evidence="2" id="KW-0472">Membrane</keyword>
<feature type="domain" description="DUF4350" evidence="3">
    <location>
        <begin position="53"/>
        <end position="319"/>
    </location>
</feature>
<keyword evidence="2" id="KW-1133">Transmembrane helix</keyword>
<protein>
    <submittedName>
        <fullName evidence="4">DUF4350 domain-containing protein</fullName>
    </submittedName>
</protein>
<dbReference type="InterPro" id="IPR025646">
    <property type="entry name" value="DUF4350"/>
</dbReference>
<feature type="compositionally biased region" description="Basic and acidic residues" evidence="1">
    <location>
        <begin position="181"/>
        <end position="215"/>
    </location>
</feature>
<feature type="transmembrane region" description="Helical" evidence="2">
    <location>
        <begin position="344"/>
        <end position="361"/>
    </location>
</feature>
<feature type="compositionally biased region" description="Acidic residues" evidence="1">
    <location>
        <begin position="166"/>
        <end position="180"/>
    </location>
</feature>
<proteinExistence type="predicted"/>
<evidence type="ECO:0000256" key="1">
    <source>
        <dbReference type="SAM" id="MobiDB-lite"/>
    </source>
</evidence>
<evidence type="ECO:0000259" key="3">
    <source>
        <dbReference type="Pfam" id="PF14258"/>
    </source>
</evidence>
<feature type="transmembrane region" description="Helical" evidence="2">
    <location>
        <begin position="9"/>
        <end position="28"/>
    </location>
</feature>
<organism evidence="4 5">
    <name type="scientific">Cellvibrio fontiphilus</name>
    <dbReference type="NCBI Taxonomy" id="1815559"/>
    <lineage>
        <taxon>Bacteria</taxon>
        <taxon>Pseudomonadati</taxon>
        <taxon>Pseudomonadota</taxon>
        <taxon>Gammaproteobacteria</taxon>
        <taxon>Cellvibrionales</taxon>
        <taxon>Cellvibrionaceae</taxon>
        <taxon>Cellvibrio</taxon>
    </lineage>
</organism>
<name>A0ABV7FF09_9GAMM</name>
<sequence>MKNLSLRQITLLAIFAAVVLTGLGYWAYNSFRWEEKEIDHGYSTEAKQNDFLAAEIFLQRHGVSATSIKNLSLLENHRWRGQALGPDDTIVLVNANKTLNQDRYDRLYEWVENGGTLIVSTQNPYIGAHTNQEDLLLRDFGVTPAVDTTNDFAEKLFDVFDNKDQQDDESDETNQADEQDTDLKNDQEIDPLKDNKNKTATSKTDEKPENHYRCNLDKEPTTVEFADEAAPLAFDFSRHDPFTFYDDSDEEIDDEEMESNTETLAGESEATAEKNTDNTSHMLYFDVGTGGITITSDTSIWTNPRIDCRDHAYALWRLVNHNGRVWFLTNQDAPSLTSIIWRNAPYGIIAALLALVLWLWAKSQRFGPVFSAAQTARRSLAEHIYASAMLLWRNQQHPQLLNLLRQQIIQRLQHHPQIFAASQQEQLIFLQELTGINREAIQRALYADNLHHPQDFANAIAHLQTIRKQL</sequence>
<dbReference type="SUPFAM" id="SSF52317">
    <property type="entry name" value="Class I glutamine amidotransferase-like"/>
    <property type="match status" value="1"/>
</dbReference>
<accession>A0ABV7FF09</accession>
<comment type="caution">
    <text evidence="4">The sequence shown here is derived from an EMBL/GenBank/DDBJ whole genome shotgun (WGS) entry which is preliminary data.</text>
</comment>
<reference evidence="5" key="1">
    <citation type="journal article" date="2019" name="Int. J. Syst. Evol. Microbiol.">
        <title>The Global Catalogue of Microorganisms (GCM) 10K type strain sequencing project: providing services to taxonomists for standard genome sequencing and annotation.</title>
        <authorList>
            <consortium name="The Broad Institute Genomics Platform"/>
            <consortium name="The Broad Institute Genome Sequencing Center for Infectious Disease"/>
            <person name="Wu L."/>
            <person name="Ma J."/>
        </authorList>
    </citation>
    <scope>NUCLEOTIDE SEQUENCE [LARGE SCALE GENOMIC DNA]</scope>
    <source>
        <strain evidence="5">KCTC 52237</strain>
    </source>
</reference>
<keyword evidence="5" id="KW-1185">Reference proteome</keyword>
<evidence type="ECO:0000313" key="4">
    <source>
        <dbReference type="EMBL" id="MFC3116127.1"/>
    </source>
</evidence>